<evidence type="ECO:0000256" key="1">
    <source>
        <dbReference type="SAM" id="MobiDB-lite"/>
    </source>
</evidence>
<evidence type="ECO:0000313" key="3">
    <source>
        <dbReference type="Proteomes" id="UP001234989"/>
    </source>
</evidence>
<proteinExistence type="predicted"/>
<organism evidence="2 3">
    <name type="scientific">Solanum verrucosum</name>
    <dbReference type="NCBI Taxonomy" id="315347"/>
    <lineage>
        <taxon>Eukaryota</taxon>
        <taxon>Viridiplantae</taxon>
        <taxon>Streptophyta</taxon>
        <taxon>Embryophyta</taxon>
        <taxon>Tracheophyta</taxon>
        <taxon>Spermatophyta</taxon>
        <taxon>Magnoliopsida</taxon>
        <taxon>eudicotyledons</taxon>
        <taxon>Gunneridae</taxon>
        <taxon>Pentapetalae</taxon>
        <taxon>asterids</taxon>
        <taxon>lamiids</taxon>
        <taxon>Solanales</taxon>
        <taxon>Solanaceae</taxon>
        <taxon>Solanoideae</taxon>
        <taxon>Solaneae</taxon>
        <taxon>Solanum</taxon>
    </lineage>
</organism>
<sequence length="143" mass="16392">MLQLKGALHQQKVEVFSDGGDGVLCYQGRLERYQVDFEVASDNDHALGDCDCEIDTPSDVEYDEERVQLFMKQRNNIVSDKLENYKELEKVMSFGTIEKARKTMNYYAIACKQRLKIEKTDPSRASVPHGFNETNFREGNEAA</sequence>
<dbReference type="EMBL" id="CP133617">
    <property type="protein sequence ID" value="WMV32695.1"/>
    <property type="molecule type" value="Genomic_DNA"/>
</dbReference>
<evidence type="ECO:0000313" key="2">
    <source>
        <dbReference type="EMBL" id="WMV32695.1"/>
    </source>
</evidence>
<protein>
    <submittedName>
        <fullName evidence="2">Uncharacterized protein</fullName>
    </submittedName>
</protein>
<accession>A0AAF0TZ24</accession>
<name>A0AAF0TZ24_SOLVR</name>
<feature type="region of interest" description="Disordered" evidence="1">
    <location>
        <begin position="121"/>
        <end position="143"/>
    </location>
</feature>
<dbReference type="AlphaFoldDB" id="A0AAF0TZ24"/>
<keyword evidence="3" id="KW-1185">Reference proteome</keyword>
<dbReference type="Proteomes" id="UP001234989">
    <property type="component" value="Chromosome 6"/>
</dbReference>
<gene>
    <name evidence="2" type="ORF">MTR67_026080</name>
</gene>
<reference evidence="2" key="1">
    <citation type="submission" date="2023-08" db="EMBL/GenBank/DDBJ databases">
        <title>A de novo genome assembly of Solanum verrucosum Schlechtendal, a Mexican diploid species geographically isolated from the other diploid A-genome species in potato relatives.</title>
        <authorList>
            <person name="Hosaka K."/>
        </authorList>
    </citation>
    <scope>NUCLEOTIDE SEQUENCE</scope>
    <source>
        <tissue evidence="2">Young leaves</tissue>
    </source>
</reference>